<dbReference type="EMBL" id="BTGD01000010">
    <property type="protein sequence ID" value="GMM56680.1"/>
    <property type="molecule type" value="Genomic_DNA"/>
</dbReference>
<evidence type="ECO:0000256" key="1">
    <source>
        <dbReference type="SAM" id="MobiDB-lite"/>
    </source>
</evidence>
<protein>
    <submittedName>
        <fullName evidence="2">Uncharacterized protein</fullName>
    </submittedName>
</protein>
<dbReference type="AlphaFoldDB" id="A0AAV5RYI6"/>
<comment type="caution">
    <text evidence="2">The sequence shown here is derived from an EMBL/GenBank/DDBJ whole genome shotgun (WGS) entry which is preliminary data.</text>
</comment>
<feature type="region of interest" description="Disordered" evidence="1">
    <location>
        <begin position="483"/>
        <end position="557"/>
    </location>
</feature>
<feature type="compositionally biased region" description="Basic and acidic residues" evidence="1">
    <location>
        <begin position="356"/>
        <end position="372"/>
    </location>
</feature>
<feature type="compositionally biased region" description="Polar residues" evidence="1">
    <location>
        <begin position="340"/>
        <end position="353"/>
    </location>
</feature>
<sequence length="557" mass="62672">MENVLSLHILEDEKLCLLSYLKLKILRDEKLNRGLSDWQNDKYFKQPFSREFYELCTKTFTHNIASSPLNSSLIDNVVRAGLIKYDPSYTSYKPMLPNYSDLSKNHLLMFCVYCKTLLPISIDKQSEAAKPIIVDHFNKCNKKCYFFKILKTLQPDTQFTEHFLSRFSFDYQLQSSINNDHKEVCDADEPKDNPSSNDSVIHHSGLFKKSNEHLIDQTIKTRSNDTTKQDAFRGRSNNKQLRFRDDSTHSPSVSPTRGKRRKLLQSSPRRLSSDAPSLDSREFSVSSEEQDAKQVTIKIREHVERKKNEIQRSNKLLDSDEDSDMFSFSAHGHSTFEIPPQSTQSNIPQSISPEKQPLETDNRNESKYLRERPLLDKTLSNIIFTENKILHAPKTPNNAGESSPEFVTALSAVKPAHGTPSRKEDALSSDAGTPQYDDSPSSSLSQNKNASDSSGTSIHHSSGYPDDLADISIFDTKAANSSIINDKNDSPKSNAGIHELSNSKHEPDISDIALSMSSESLSSDDSVSSTPVASPQHNLKSSVGSIQKTANRRLRHL</sequence>
<organism evidence="2 3">
    <name type="scientific">Maudiozyma humilis</name>
    <name type="common">Sour dough yeast</name>
    <name type="synonym">Kazachstania humilis</name>
    <dbReference type="NCBI Taxonomy" id="51915"/>
    <lineage>
        <taxon>Eukaryota</taxon>
        <taxon>Fungi</taxon>
        <taxon>Dikarya</taxon>
        <taxon>Ascomycota</taxon>
        <taxon>Saccharomycotina</taxon>
        <taxon>Saccharomycetes</taxon>
        <taxon>Saccharomycetales</taxon>
        <taxon>Saccharomycetaceae</taxon>
        <taxon>Maudiozyma</taxon>
    </lineage>
</organism>
<feature type="region of interest" description="Disordered" evidence="1">
    <location>
        <begin position="219"/>
        <end position="296"/>
    </location>
</feature>
<proteinExistence type="predicted"/>
<feature type="region of interest" description="Disordered" evidence="1">
    <location>
        <begin position="414"/>
        <end position="462"/>
    </location>
</feature>
<feature type="compositionally biased region" description="Low complexity" evidence="1">
    <location>
        <begin position="510"/>
        <end position="535"/>
    </location>
</feature>
<feature type="compositionally biased region" description="Polar residues" evidence="1">
    <location>
        <begin position="430"/>
        <end position="450"/>
    </location>
</feature>
<keyword evidence="3" id="KW-1185">Reference proteome</keyword>
<feature type="compositionally biased region" description="Low complexity" evidence="1">
    <location>
        <begin position="451"/>
        <end position="462"/>
    </location>
</feature>
<feature type="compositionally biased region" description="Polar residues" evidence="1">
    <location>
        <begin position="536"/>
        <end position="549"/>
    </location>
</feature>
<evidence type="ECO:0000313" key="2">
    <source>
        <dbReference type="EMBL" id="GMM56680.1"/>
    </source>
</evidence>
<feature type="region of interest" description="Disordered" evidence="1">
    <location>
        <begin position="327"/>
        <end position="372"/>
    </location>
</feature>
<evidence type="ECO:0000313" key="3">
    <source>
        <dbReference type="Proteomes" id="UP001377567"/>
    </source>
</evidence>
<name>A0AAV5RYI6_MAUHU</name>
<feature type="region of interest" description="Disordered" evidence="1">
    <location>
        <begin position="183"/>
        <end position="202"/>
    </location>
</feature>
<feature type="compositionally biased region" description="Basic and acidic residues" evidence="1">
    <location>
        <begin position="183"/>
        <end position="192"/>
    </location>
</feature>
<gene>
    <name evidence="2" type="ORF">DAKH74_032960</name>
</gene>
<dbReference type="Proteomes" id="UP001377567">
    <property type="component" value="Unassembled WGS sequence"/>
</dbReference>
<accession>A0AAV5RYI6</accession>
<reference evidence="2 3" key="1">
    <citation type="journal article" date="2023" name="Elife">
        <title>Identification of key yeast species and microbe-microbe interactions impacting larval growth of Drosophila in the wild.</title>
        <authorList>
            <person name="Mure A."/>
            <person name="Sugiura Y."/>
            <person name="Maeda R."/>
            <person name="Honda K."/>
            <person name="Sakurai N."/>
            <person name="Takahashi Y."/>
            <person name="Watada M."/>
            <person name="Katoh T."/>
            <person name="Gotoh A."/>
            <person name="Gotoh Y."/>
            <person name="Taniguchi I."/>
            <person name="Nakamura K."/>
            <person name="Hayashi T."/>
            <person name="Katayama T."/>
            <person name="Uemura T."/>
            <person name="Hattori Y."/>
        </authorList>
    </citation>
    <scope>NUCLEOTIDE SEQUENCE [LARGE SCALE GENOMIC DNA]</scope>
    <source>
        <strain evidence="2 3">KH-74</strain>
    </source>
</reference>
<feature type="compositionally biased region" description="Basic and acidic residues" evidence="1">
    <location>
        <begin position="222"/>
        <end position="233"/>
    </location>
</feature>